<keyword evidence="5" id="KW-1185">Reference proteome</keyword>
<dbReference type="Gene3D" id="3.20.20.70">
    <property type="entry name" value="Aldolase class I"/>
    <property type="match status" value="1"/>
</dbReference>
<evidence type="ECO:0000256" key="1">
    <source>
        <dbReference type="ARBA" id="ARBA00004496"/>
    </source>
</evidence>
<gene>
    <name evidence="4" type="primary">fsa</name>
    <name evidence="4" type="ORF">NSA23_09790</name>
</gene>
<dbReference type="InterPro" id="IPR033919">
    <property type="entry name" value="TSA/FSA_arc/bac"/>
</dbReference>
<dbReference type="PANTHER" id="PTHR10683:SF36">
    <property type="entry name" value="TRANSALDOLASE"/>
    <property type="match status" value="1"/>
</dbReference>
<evidence type="ECO:0000256" key="3">
    <source>
        <dbReference type="ARBA" id="ARBA00023270"/>
    </source>
</evidence>
<dbReference type="RefSeq" id="WP_042683449.1">
    <property type="nucleotide sequence ID" value="NZ_CABKTM010000075.1"/>
</dbReference>
<sequence length="223" mass="24698">MELFLDTGNIQEIKELNSILPIDGVTTNPTLIAKENKRIFQSVKEISNIIGEDKIIHVQVVSSDFEGMMEEARFLNKLHKNIFVKIPVTKEGFRAVKELSKEGIKVTATAIFTAHQGVLAAKAGASYVAPYVNRLDNISGDGINVVKDLLTIFKEYNSNCKVLGASFKNAQQVLEIFKHGIQSVTVPADVAKSLMNHPLTDYSVDKFVSDWEEVFGEGTKIIE</sequence>
<dbReference type="OrthoDB" id="9807051at2"/>
<accession>A0A9X2MI04</accession>
<evidence type="ECO:0000313" key="5">
    <source>
        <dbReference type="Proteomes" id="UP001142078"/>
    </source>
</evidence>
<dbReference type="EMBL" id="JANJZL010000006">
    <property type="protein sequence ID" value="MCR2044403.1"/>
    <property type="molecule type" value="Genomic_DNA"/>
</dbReference>
<organism evidence="4 5">
    <name type="scientific">Anaerosalibacter massiliensis</name>
    <dbReference type="NCBI Taxonomy" id="1347392"/>
    <lineage>
        <taxon>Bacteria</taxon>
        <taxon>Bacillati</taxon>
        <taxon>Bacillota</taxon>
        <taxon>Tissierellia</taxon>
        <taxon>Tissierellales</taxon>
        <taxon>Sporanaerobacteraceae</taxon>
        <taxon>Anaerosalibacter</taxon>
    </lineage>
</organism>
<evidence type="ECO:0000256" key="2">
    <source>
        <dbReference type="ARBA" id="ARBA00022490"/>
    </source>
</evidence>
<comment type="subcellular location">
    <subcellularLocation>
        <location evidence="1">Cytoplasm</location>
    </subcellularLocation>
</comment>
<evidence type="ECO:0000313" key="4">
    <source>
        <dbReference type="EMBL" id="MCR2044403.1"/>
    </source>
</evidence>
<dbReference type="GO" id="GO:0005737">
    <property type="term" value="C:cytoplasm"/>
    <property type="evidence" value="ECO:0007669"/>
    <property type="project" value="UniProtKB-SubCell"/>
</dbReference>
<protein>
    <submittedName>
        <fullName evidence="4">Fructose-6-phosphate aldolase</fullName>
    </submittedName>
</protein>
<keyword evidence="2" id="KW-0963">Cytoplasm</keyword>
<dbReference type="InterPro" id="IPR013785">
    <property type="entry name" value="Aldolase_TIM"/>
</dbReference>
<dbReference type="FunFam" id="3.20.20.70:FF:000018">
    <property type="entry name" value="Probable transaldolase"/>
    <property type="match status" value="1"/>
</dbReference>
<name>A0A9X2MI04_9FIRM</name>
<dbReference type="AlphaFoldDB" id="A0A9X2MI04"/>
<dbReference type="NCBIfam" id="NF009299">
    <property type="entry name" value="PRK12656.1"/>
    <property type="match status" value="1"/>
</dbReference>
<dbReference type="Pfam" id="PF00923">
    <property type="entry name" value="TAL_FSA"/>
    <property type="match status" value="1"/>
</dbReference>
<dbReference type="InterPro" id="IPR001585">
    <property type="entry name" value="TAL/FSA"/>
</dbReference>
<proteinExistence type="predicted"/>
<dbReference type="PROSITE" id="PS01054">
    <property type="entry name" value="TRANSALDOLASE_1"/>
    <property type="match status" value="1"/>
</dbReference>
<dbReference type="SUPFAM" id="SSF51569">
    <property type="entry name" value="Aldolase"/>
    <property type="match status" value="1"/>
</dbReference>
<comment type="caution">
    <text evidence="4">The sequence shown here is derived from an EMBL/GenBank/DDBJ whole genome shotgun (WGS) entry which is preliminary data.</text>
</comment>
<dbReference type="CDD" id="cd00956">
    <property type="entry name" value="Transaldolase_FSA"/>
    <property type="match status" value="1"/>
</dbReference>
<dbReference type="GO" id="GO:0005975">
    <property type="term" value="P:carbohydrate metabolic process"/>
    <property type="evidence" value="ECO:0007669"/>
    <property type="project" value="InterPro"/>
</dbReference>
<dbReference type="InterPro" id="IPR018225">
    <property type="entry name" value="Transaldolase_AS"/>
</dbReference>
<dbReference type="Proteomes" id="UP001142078">
    <property type="component" value="Unassembled WGS sequence"/>
</dbReference>
<dbReference type="InterPro" id="IPR004731">
    <property type="entry name" value="Transaldolase_3B/F6P_aldolase"/>
</dbReference>
<dbReference type="NCBIfam" id="TIGR00875">
    <property type="entry name" value="fsa_talC_mipB"/>
    <property type="match status" value="1"/>
</dbReference>
<keyword evidence="3" id="KW-0704">Schiff base</keyword>
<dbReference type="GO" id="GO:0016832">
    <property type="term" value="F:aldehyde-lyase activity"/>
    <property type="evidence" value="ECO:0007669"/>
    <property type="project" value="InterPro"/>
</dbReference>
<reference evidence="4" key="1">
    <citation type="submission" date="2022-07" db="EMBL/GenBank/DDBJ databases">
        <title>Enhanced cultured diversity of the mouse gut microbiota enables custom-made synthetic communities.</title>
        <authorList>
            <person name="Afrizal A."/>
        </authorList>
    </citation>
    <scope>NUCLEOTIDE SEQUENCE</scope>
    <source>
        <strain evidence="4">DSM 29482</strain>
    </source>
</reference>
<dbReference type="PANTHER" id="PTHR10683">
    <property type="entry name" value="TRANSALDOLASE"/>
    <property type="match status" value="1"/>
</dbReference>